<organism evidence="3">
    <name type="scientific">Guillardia theta</name>
    <name type="common">Cryptophyte</name>
    <name type="synonym">Cryptomonas phi</name>
    <dbReference type="NCBI Taxonomy" id="55529"/>
    <lineage>
        <taxon>Eukaryota</taxon>
        <taxon>Cryptophyceae</taxon>
        <taxon>Pyrenomonadales</taxon>
        <taxon>Geminigeraceae</taxon>
        <taxon>Guillardia</taxon>
    </lineage>
</organism>
<dbReference type="PANTHER" id="PTHR43157">
    <property type="entry name" value="PHOSPHATIDYLINOSITOL-GLYCAN BIOSYNTHESIS CLASS F PROTEIN-RELATED"/>
    <property type="match status" value="1"/>
</dbReference>
<dbReference type="PROSITE" id="PS51257">
    <property type="entry name" value="PROKAR_LIPOPROTEIN"/>
    <property type="match status" value="1"/>
</dbReference>
<dbReference type="PANTHER" id="PTHR43157:SF31">
    <property type="entry name" value="PHOSPHATIDYLINOSITOL-GLYCAN BIOSYNTHESIS CLASS F PROTEIN"/>
    <property type="match status" value="1"/>
</dbReference>
<dbReference type="Gene3D" id="3.40.50.720">
    <property type="entry name" value="NAD(P)-binding Rossmann-like Domain"/>
    <property type="match status" value="1"/>
</dbReference>
<proteinExistence type="inferred from homology"/>
<reference evidence="3" key="1">
    <citation type="submission" date="2021-01" db="EMBL/GenBank/DDBJ databases">
        <authorList>
            <person name="Corre E."/>
            <person name="Pelletier E."/>
            <person name="Niang G."/>
            <person name="Scheremetjew M."/>
            <person name="Finn R."/>
            <person name="Kale V."/>
            <person name="Holt S."/>
            <person name="Cochrane G."/>
            <person name="Meng A."/>
            <person name="Brown T."/>
            <person name="Cohen L."/>
        </authorList>
    </citation>
    <scope>NUCLEOTIDE SEQUENCE</scope>
    <source>
        <strain evidence="3">CCMP 2712</strain>
    </source>
</reference>
<dbReference type="InterPro" id="IPR036291">
    <property type="entry name" value="NAD(P)-bd_dom_sf"/>
</dbReference>
<name>A0A7S4KA68_GUITH</name>
<keyword evidence="1" id="KW-0560">Oxidoreductase</keyword>
<dbReference type="PRINTS" id="PR00081">
    <property type="entry name" value="GDHRDH"/>
</dbReference>
<dbReference type="GO" id="GO:0016491">
    <property type="term" value="F:oxidoreductase activity"/>
    <property type="evidence" value="ECO:0007669"/>
    <property type="project" value="UniProtKB-KW"/>
</dbReference>
<comment type="similarity">
    <text evidence="2">Belongs to the short-chain dehydrogenases/reductases (SDR) family.</text>
</comment>
<dbReference type="OMA" id="SHFHGKN"/>
<dbReference type="Pfam" id="PF00106">
    <property type="entry name" value="adh_short"/>
    <property type="match status" value="2"/>
</dbReference>
<dbReference type="InterPro" id="IPR002347">
    <property type="entry name" value="SDR_fam"/>
</dbReference>
<evidence type="ECO:0000256" key="1">
    <source>
        <dbReference type="ARBA" id="ARBA00023002"/>
    </source>
</evidence>
<dbReference type="SUPFAM" id="SSF51735">
    <property type="entry name" value="NAD(P)-binding Rossmann-fold domains"/>
    <property type="match status" value="1"/>
</dbReference>
<accession>A0A7S4KA68</accession>
<evidence type="ECO:0000313" key="3">
    <source>
        <dbReference type="EMBL" id="CAE2288624.1"/>
    </source>
</evidence>
<gene>
    <name evidence="3" type="ORF">GTHE00462_LOCUS10670</name>
</gene>
<protein>
    <submittedName>
        <fullName evidence="3">Uncharacterized protein</fullName>
    </submittedName>
</protein>
<sequence>MEGKTVIVTGANAGIGKTTAASLYANGACVIMACRSLQRGEAARQEIEAMLASPESSRKQLWIHSDRPHPGKLLVRELDVSDLESVKRFAISIVKEFSKIDVLVNNAGINGMGTDIPSKTPQGIPFIFGTNFVGHFLLTRLLHPNLSKSGGGRIVNLSSVMHHWGSKDVSKAVSSGKYPRQYQNSKLAMVHLTAELQRQYAETRVSSVAVNPGFVASDIWRGIRPDSLVGRMFRLAMAVLALDTKQGAATSVAAACMSDEEICGSKVPLYLVPYWVPSFARLPFEMMGVFTGVHSCPPRVSKNEKQISMELWKECTKLCAGYLE</sequence>
<dbReference type="PRINTS" id="PR00080">
    <property type="entry name" value="SDRFAMILY"/>
</dbReference>
<dbReference type="EMBL" id="HBKN01013690">
    <property type="protein sequence ID" value="CAE2288624.1"/>
    <property type="molecule type" value="Transcribed_RNA"/>
</dbReference>
<evidence type="ECO:0000256" key="2">
    <source>
        <dbReference type="RuleBase" id="RU000363"/>
    </source>
</evidence>
<dbReference type="AlphaFoldDB" id="A0A7S4KA68"/>